<protein>
    <submittedName>
        <fullName evidence="1">Uncharacterized protein</fullName>
    </submittedName>
</protein>
<reference evidence="1 2" key="1">
    <citation type="submission" date="2014-12" db="EMBL/GenBank/DDBJ databases">
        <title>Draft genome sequences of 29 type strains of Enterococci.</title>
        <authorList>
            <person name="Zhong Z."/>
            <person name="Sun Z."/>
            <person name="Liu W."/>
            <person name="Zhang W."/>
            <person name="Zhang H."/>
        </authorList>
    </citation>
    <scope>NUCLEOTIDE SEQUENCE [LARGE SCALE GENOMIC DNA]</scope>
    <source>
        <strain evidence="1 2">DSM 22802</strain>
    </source>
</reference>
<keyword evidence="2" id="KW-1185">Reference proteome</keyword>
<dbReference type="EMBL" id="JXKM01000003">
    <property type="protein sequence ID" value="OJG36216.1"/>
    <property type="molecule type" value="Genomic_DNA"/>
</dbReference>
<name>A0A1L8SW71_9ENTE</name>
<dbReference type="RefSeq" id="WP_071861466.1">
    <property type="nucleotide sequence ID" value="NZ_JBHLVS010000031.1"/>
</dbReference>
<gene>
    <name evidence="1" type="ORF">RV00_GL001575</name>
</gene>
<comment type="caution">
    <text evidence="1">The sequence shown here is derived from an EMBL/GenBank/DDBJ whole genome shotgun (WGS) entry which is preliminary data.</text>
</comment>
<dbReference type="AlphaFoldDB" id="A0A1L8SW71"/>
<proteinExistence type="predicted"/>
<accession>A0A1L8SW71</accession>
<evidence type="ECO:0000313" key="1">
    <source>
        <dbReference type="EMBL" id="OJG36216.1"/>
    </source>
</evidence>
<organism evidence="1 2">
    <name type="scientific">Enterococcus devriesei</name>
    <dbReference type="NCBI Taxonomy" id="319970"/>
    <lineage>
        <taxon>Bacteria</taxon>
        <taxon>Bacillati</taxon>
        <taxon>Bacillota</taxon>
        <taxon>Bacilli</taxon>
        <taxon>Lactobacillales</taxon>
        <taxon>Enterococcaceae</taxon>
        <taxon>Enterococcus</taxon>
    </lineage>
</organism>
<evidence type="ECO:0000313" key="2">
    <source>
        <dbReference type="Proteomes" id="UP000183700"/>
    </source>
</evidence>
<sequence length="63" mass="7363">MELKQVIKELREYEKDFGGSVDVFANAENDSFLKEIQEIRLQTGLQDEDGYEIDERVIVLELN</sequence>
<dbReference type="Proteomes" id="UP000183700">
    <property type="component" value="Unassembled WGS sequence"/>
</dbReference>